<evidence type="ECO:0000313" key="2">
    <source>
        <dbReference type="EMBL" id="CAF9935010.1"/>
    </source>
</evidence>
<name>A0A8H3G3A5_9LECA</name>
<dbReference type="Pfam" id="PF12697">
    <property type="entry name" value="Abhydrolase_6"/>
    <property type="match status" value="1"/>
</dbReference>
<sequence length="262" mass="27487">MDATKPTILFIPGAWFHPSTYDSFISHLQKLSFPTVYASYPSLDPSHPATADAANDTETVLKGSLLPLIENEGKDVVVVMHSYGGLPGSSAARGLSKAQRSGEGKKGGVVGLIHISGFVLPGGASVADGQGGELPAWVKQNEPSSGLTMPDNPLAILSADIDPAIAMENASRLVPHALLAFKSPAPAPAWADSGFEDRLAYLVCTEDQAIPKFGQEAMMQATGLNWAVREMMGSHNSPFLKKTDEAVEAVDAFVGGFLKLGA</sequence>
<proteinExistence type="predicted"/>
<gene>
    <name evidence="2" type="ORF">ALECFALPRED_006212</name>
</gene>
<dbReference type="InterPro" id="IPR029058">
    <property type="entry name" value="AB_hydrolase_fold"/>
</dbReference>
<accession>A0A8H3G3A5</accession>
<reference evidence="2" key="1">
    <citation type="submission" date="2021-03" db="EMBL/GenBank/DDBJ databases">
        <authorList>
            <person name="Tagirdzhanova G."/>
        </authorList>
    </citation>
    <scope>NUCLEOTIDE SEQUENCE</scope>
</reference>
<dbReference type="Proteomes" id="UP000664203">
    <property type="component" value="Unassembled WGS sequence"/>
</dbReference>
<dbReference type="InterPro" id="IPR000073">
    <property type="entry name" value="AB_hydrolase_1"/>
</dbReference>
<evidence type="ECO:0000259" key="1">
    <source>
        <dbReference type="Pfam" id="PF12697"/>
    </source>
</evidence>
<dbReference type="OrthoDB" id="408373at2759"/>
<comment type="caution">
    <text evidence="2">The sequence shown here is derived from an EMBL/GenBank/DDBJ whole genome shotgun (WGS) entry which is preliminary data.</text>
</comment>
<dbReference type="InterPro" id="IPR052897">
    <property type="entry name" value="Sec-Metab_Biosynth_Hydrolase"/>
</dbReference>
<evidence type="ECO:0000313" key="3">
    <source>
        <dbReference type="Proteomes" id="UP000664203"/>
    </source>
</evidence>
<dbReference type="PANTHER" id="PTHR37017:SF11">
    <property type="entry name" value="ESTERASE_LIPASE_THIOESTERASE DOMAIN-CONTAINING PROTEIN"/>
    <property type="match status" value="1"/>
</dbReference>
<dbReference type="Gene3D" id="3.40.50.1820">
    <property type="entry name" value="alpha/beta hydrolase"/>
    <property type="match status" value="1"/>
</dbReference>
<keyword evidence="3" id="KW-1185">Reference proteome</keyword>
<organism evidence="2 3">
    <name type="scientific">Alectoria fallacina</name>
    <dbReference type="NCBI Taxonomy" id="1903189"/>
    <lineage>
        <taxon>Eukaryota</taxon>
        <taxon>Fungi</taxon>
        <taxon>Dikarya</taxon>
        <taxon>Ascomycota</taxon>
        <taxon>Pezizomycotina</taxon>
        <taxon>Lecanoromycetes</taxon>
        <taxon>OSLEUM clade</taxon>
        <taxon>Lecanoromycetidae</taxon>
        <taxon>Lecanorales</taxon>
        <taxon>Lecanorineae</taxon>
        <taxon>Parmeliaceae</taxon>
        <taxon>Alectoria</taxon>
    </lineage>
</organism>
<dbReference type="SUPFAM" id="SSF53474">
    <property type="entry name" value="alpha/beta-Hydrolases"/>
    <property type="match status" value="1"/>
</dbReference>
<feature type="domain" description="AB hydrolase-1" evidence="1">
    <location>
        <begin position="8"/>
        <end position="245"/>
    </location>
</feature>
<protein>
    <recommendedName>
        <fullName evidence="1">AB hydrolase-1 domain-containing protein</fullName>
    </recommendedName>
</protein>
<dbReference type="EMBL" id="CAJPDR010000398">
    <property type="protein sequence ID" value="CAF9935010.1"/>
    <property type="molecule type" value="Genomic_DNA"/>
</dbReference>
<dbReference type="PANTHER" id="PTHR37017">
    <property type="entry name" value="AB HYDROLASE-1 DOMAIN-CONTAINING PROTEIN-RELATED"/>
    <property type="match status" value="1"/>
</dbReference>
<dbReference type="AlphaFoldDB" id="A0A8H3G3A5"/>